<evidence type="ECO:0000256" key="1">
    <source>
        <dbReference type="SAM" id="MobiDB-lite"/>
    </source>
</evidence>
<sequence length="483" mass="54766">MSRSSQQRYSVEEAYAFLASDTDSEGEDPTFLYFSDSSSSSSHSSSSSSGPAEPPRRRRRTEDEARPTIAEDEPAHPTADPIWTRPPENYEPLIPDIVAESGIKFDNTGLTELDFFKVFFSEAFVNLMVEQTNLYARQFLDQNSGSSYSNWSPVDAVEMMQFWGLVLHMGILKKPELQQYWSVDILYNTPVFRMVMTRTRFEAIHKFLHYNDNARCPARDDPNFDRLFKVRPVIEHFNKKFAEVYVPQRDICVDESLIHFKGRLGFRQYLPSKRARYGIKLYKLCESASGYTHSFRVYEGKDSRIELPECPSILGVSGKIVWDLVHPLLDKGYHLYTDNFYSSIPLYKSLFARGTAACGTVRKNQRGLPKTLLGQILRKGESKAQCSDHLLVVKYKDKRDVLLLTTIHGCWVPSRSDDGFPQENNVVAVSVSSSMNRRIAENKGSAGLDDDDPKAGDTTVTQANGDVLTAETQTTLLNGYTLQ</sequence>
<dbReference type="PANTHER" id="PTHR46599">
    <property type="entry name" value="PIGGYBAC TRANSPOSABLE ELEMENT-DERIVED PROTEIN 4"/>
    <property type="match status" value="1"/>
</dbReference>
<keyword evidence="4" id="KW-1185">Reference proteome</keyword>
<feature type="compositionally biased region" description="Low complexity" evidence="1">
    <location>
        <begin position="35"/>
        <end position="51"/>
    </location>
</feature>
<feature type="region of interest" description="Disordered" evidence="1">
    <location>
        <begin position="20"/>
        <end position="87"/>
    </location>
</feature>
<gene>
    <name evidence="3" type="ORF">RIMI_LOCUS3410423</name>
</gene>
<evidence type="ECO:0000259" key="2">
    <source>
        <dbReference type="Pfam" id="PF13843"/>
    </source>
</evidence>
<accession>A0ABN9L014</accession>
<dbReference type="EMBL" id="CAUEEQ010005113">
    <property type="protein sequence ID" value="CAJ0928404.1"/>
    <property type="molecule type" value="Genomic_DNA"/>
</dbReference>
<feature type="domain" description="PiggyBac transposable element-derived protein" evidence="2">
    <location>
        <begin position="113"/>
        <end position="409"/>
    </location>
</feature>
<comment type="caution">
    <text evidence="3">The sequence shown here is derived from an EMBL/GenBank/DDBJ whole genome shotgun (WGS) entry which is preliminary data.</text>
</comment>
<name>A0ABN9L014_9NEOB</name>
<protein>
    <recommendedName>
        <fullName evidence="2">PiggyBac transposable element-derived protein domain-containing protein</fullName>
    </recommendedName>
</protein>
<evidence type="ECO:0000313" key="4">
    <source>
        <dbReference type="Proteomes" id="UP001176940"/>
    </source>
</evidence>
<organism evidence="3 4">
    <name type="scientific">Ranitomeya imitator</name>
    <name type="common">mimic poison frog</name>
    <dbReference type="NCBI Taxonomy" id="111125"/>
    <lineage>
        <taxon>Eukaryota</taxon>
        <taxon>Metazoa</taxon>
        <taxon>Chordata</taxon>
        <taxon>Craniata</taxon>
        <taxon>Vertebrata</taxon>
        <taxon>Euteleostomi</taxon>
        <taxon>Amphibia</taxon>
        <taxon>Batrachia</taxon>
        <taxon>Anura</taxon>
        <taxon>Neobatrachia</taxon>
        <taxon>Hyloidea</taxon>
        <taxon>Dendrobatidae</taxon>
        <taxon>Dendrobatinae</taxon>
        <taxon>Ranitomeya</taxon>
    </lineage>
</organism>
<reference evidence="3" key="1">
    <citation type="submission" date="2023-07" db="EMBL/GenBank/DDBJ databases">
        <authorList>
            <person name="Stuckert A."/>
        </authorList>
    </citation>
    <scope>NUCLEOTIDE SEQUENCE</scope>
</reference>
<dbReference type="Pfam" id="PF13843">
    <property type="entry name" value="DDE_Tnp_1_7"/>
    <property type="match status" value="1"/>
</dbReference>
<proteinExistence type="predicted"/>
<evidence type="ECO:0000313" key="3">
    <source>
        <dbReference type="EMBL" id="CAJ0928404.1"/>
    </source>
</evidence>
<dbReference type="PANTHER" id="PTHR46599:SF3">
    <property type="entry name" value="PIGGYBAC TRANSPOSABLE ELEMENT-DERIVED PROTEIN 4"/>
    <property type="match status" value="1"/>
</dbReference>
<dbReference type="Proteomes" id="UP001176940">
    <property type="component" value="Unassembled WGS sequence"/>
</dbReference>
<dbReference type="InterPro" id="IPR029526">
    <property type="entry name" value="PGBD"/>
</dbReference>